<evidence type="ECO:0008006" key="4">
    <source>
        <dbReference type="Google" id="ProtNLM"/>
    </source>
</evidence>
<evidence type="ECO:0000313" key="3">
    <source>
        <dbReference type="Proteomes" id="UP000054481"/>
    </source>
</evidence>
<dbReference type="AlphaFoldDB" id="A0A0F8A2U4"/>
<name>A0A0F8A2U4_9HYPO</name>
<evidence type="ECO:0000256" key="1">
    <source>
        <dbReference type="ARBA" id="ARBA00010795"/>
    </source>
</evidence>
<dbReference type="Pfam" id="PF06355">
    <property type="entry name" value="Aegerolysin"/>
    <property type="match status" value="1"/>
</dbReference>
<dbReference type="OrthoDB" id="2727348at2759"/>
<organism evidence="2 3">
    <name type="scientific">Hirsutella minnesotensis 3608</name>
    <dbReference type="NCBI Taxonomy" id="1043627"/>
    <lineage>
        <taxon>Eukaryota</taxon>
        <taxon>Fungi</taxon>
        <taxon>Dikarya</taxon>
        <taxon>Ascomycota</taxon>
        <taxon>Pezizomycotina</taxon>
        <taxon>Sordariomycetes</taxon>
        <taxon>Hypocreomycetidae</taxon>
        <taxon>Hypocreales</taxon>
        <taxon>Ophiocordycipitaceae</taxon>
        <taxon>Hirsutella</taxon>
    </lineage>
</organism>
<sequence length="135" mass="14651">MTYSQWVTVNVVNLLATPDLSIADAAVEWGKFHENGQPEVELSSAAVEEVKIAPGTMESISSCGREAALSGTFGWFSLYDGATQLCTITFDCPWGSKANRVSIGNKSTDHEIILDDYNRYDGPLGDIYVTVAKKP</sequence>
<protein>
    <recommendedName>
        <fullName evidence="4">Aegerolysin Aa-Pri1</fullName>
    </recommendedName>
</protein>
<dbReference type="InterPro" id="IPR009413">
    <property type="entry name" value="Aegerolysin-typ"/>
</dbReference>
<proteinExistence type="inferred from homology"/>
<dbReference type="PIRSF" id="PIRSF007951">
    <property type="entry name" value="Hemolysin, aegerolysin type"/>
    <property type="match status" value="1"/>
</dbReference>
<accession>A0A0F8A2U4</accession>
<comment type="similarity">
    <text evidence="1">Belongs to the aegerolysin family.</text>
</comment>
<gene>
    <name evidence="2" type="ORF">HIM_03603</name>
</gene>
<dbReference type="GO" id="GO:0019836">
    <property type="term" value="P:symbiont-mediated hemolysis of host erythrocyte"/>
    <property type="evidence" value="ECO:0007669"/>
    <property type="project" value="InterPro"/>
</dbReference>
<dbReference type="Gene3D" id="2.60.270.50">
    <property type="match status" value="1"/>
</dbReference>
<dbReference type="Proteomes" id="UP000054481">
    <property type="component" value="Unassembled WGS sequence"/>
</dbReference>
<keyword evidence="3" id="KW-1185">Reference proteome</keyword>
<evidence type="ECO:0000313" key="2">
    <source>
        <dbReference type="EMBL" id="KJZ77282.1"/>
    </source>
</evidence>
<dbReference type="EMBL" id="KQ030508">
    <property type="protein sequence ID" value="KJZ77282.1"/>
    <property type="molecule type" value="Genomic_DNA"/>
</dbReference>
<reference evidence="2 3" key="1">
    <citation type="journal article" date="2014" name="Genome Biol. Evol.">
        <title>Comparative genomics and transcriptomics analyses reveal divergent lifestyle features of nematode endoparasitic fungus Hirsutella minnesotensis.</title>
        <authorList>
            <person name="Lai Y."/>
            <person name="Liu K."/>
            <person name="Zhang X."/>
            <person name="Zhang X."/>
            <person name="Li K."/>
            <person name="Wang N."/>
            <person name="Shu C."/>
            <person name="Wu Y."/>
            <person name="Wang C."/>
            <person name="Bushley K.E."/>
            <person name="Xiang M."/>
            <person name="Liu X."/>
        </authorList>
    </citation>
    <scope>NUCLEOTIDE SEQUENCE [LARGE SCALE GENOMIC DNA]</scope>
    <source>
        <strain evidence="2 3">3608</strain>
    </source>
</reference>